<evidence type="ECO:0000256" key="3">
    <source>
        <dbReference type="PROSITE-ProRule" id="PRU00087"/>
    </source>
</evidence>
<evidence type="ECO:0000313" key="5">
    <source>
        <dbReference type="Proteomes" id="UP000676336"/>
    </source>
</evidence>
<dbReference type="PANTHER" id="PTHR38537">
    <property type="entry name" value="JITTERBUG, ISOFORM N"/>
    <property type="match status" value="1"/>
</dbReference>
<proteinExistence type="inferred from homology"/>
<dbReference type="AlphaFoldDB" id="A0A8S3J3R3"/>
<dbReference type="InterPro" id="IPR013783">
    <property type="entry name" value="Ig-like_fold"/>
</dbReference>
<dbReference type="Pfam" id="PF00630">
    <property type="entry name" value="Filamin"/>
    <property type="match status" value="1"/>
</dbReference>
<dbReference type="SUPFAM" id="SSF81296">
    <property type="entry name" value="E set domains"/>
    <property type="match status" value="1"/>
</dbReference>
<comment type="similarity">
    <text evidence="1">Belongs to the filamin family.</text>
</comment>
<reference evidence="4" key="1">
    <citation type="submission" date="2021-02" db="EMBL/GenBank/DDBJ databases">
        <authorList>
            <person name="Nowell W R."/>
        </authorList>
    </citation>
    <scope>NUCLEOTIDE SEQUENCE</scope>
</reference>
<feature type="repeat" description="Filamin" evidence="3">
    <location>
        <begin position="12"/>
        <end position="84"/>
    </location>
</feature>
<evidence type="ECO:0000256" key="2">
    <source>
        <dbReference type="ARBA" id="ARBA00022737"/>
    </source>
</evidence>
<dbReference type="Proteomes" id="UP000676336">
    <property type="component" value="Unassembled WGS sequence"/>
</dbReference>
<organism evidence="4 5">
    <name type="scientific">Rotaria magnacalcarata</name>
    <dbReference type="NCBI Taxonomy" id="392030"/>
    <lineage>
        <taxon>Eukaryota</taxon>
        <taxon>Metazoa</taxon>
        <taxon>Spiralia</taxon>
        <taxon>Gnathifera</taxon>
        <taxon>Rotifera</taxon>
        <taxon>Eurotatoria</taxon>
        <taxon>Bdelloidea</taxon>
        <taxon>Philodinida</taxon>
        <taxon>Philodinidae</taxon>
        <taxon>Rotaria</taxon>
    </lineage>
</organism>
<dbReference type="InterPro" id="IPR001298">
    <property type="entry name" value="Filamin/ABP280_rpt"/>
</dbReference>
<dbReference type="InterPro" id="IPR044801">
    <property type="entry name" value="Filamin"/>
</dbReference>
<gene>
    <name evidence="4" type="ORF">SMN809_LOCUS78043</name>
</gene>
<dbReference type="PROSITE" id="PS50194">
    <property type="entry name" value="FILAMIN_REPEAT"/>
    <property type="match status" value="1"/>
</dbReference>
<name>A0A8S3J3R3_9BILA</name>
<dbReference type="PANTHER" id="PTHR38537:SF8">
    <property type="entry name" value="FILAMIN-A"/>
    <property type="match status" value="1"/>
</dbReference>
<evidence type="ECO:0000313" key="4">
    <source>
        <dbReference type="EMBL" id="CAF5210009.1"/>
    </source>
</evidence>
<keyword evidence="2" id="KW-0677">Repeat</keyword>
<comment type="caution">
    <text evidence="4">The sequence shown here is derived from an EMBL/GenBank/DDBJ whole genome shotgun (WGS) entry which is preliminary data.</text>
</comment>
<dbReference type="SMART" id="SM00557">
    <property type="entry name" value="IG_FLMN"/>
    <property type="match status" value="1"/>
</dbReference>
<dbReference type="GO" id="GO:0030036">
    <property type="term" value="P:actin cytoskeleton organization"/>
    <property type="evidence" value="ECO:0007669"/>
    <property type="project" value="InterPro"/>
</dbReference>
<dbReference type="InterPro" id="IPR014756">
    <property type="entry name" value="Ig_E-set"/>
</dbReference>
<protein>
    <submittedName>
        <fullName evidence="4">Uncharacterized protein</fullName>
    </submittedName>
</protein>
<dbReference type="InterPro" id="IPR017868">
    <property type="entry name" value="Filamin/ABP280_repeat-like"/>
</dbReference>
<accession>A0A8S3J3R3</accession>
<dbReference type="GO" id="GO:0051015">
    <property type="term" value="F:actin filament binding"/>
    <property type="evidence" value="ECO:0007669"/>
    <property type="project" value="InterPro"/>
</dbReference>
<evidence type="ECO:0000256" key="1">
    <source>
        <dbReference type="ARBA" id="ARBA00009238"/>
    </source>
</evidence>
<dbReference type="EMBL" id="CAJOBI010338859">
    <property type="protein sequence ID" value="CAF5210009.1"/>
    <property type="molecule type" value="Genomic_DNA"/>
</dbReference>
<sequence length="84" mass="9122">MWSNQIVIVKFNIASDAKKCRAYGRGIQPKGVRTGDVAEFRVITKDAGEGVMKVTVTGPDGLDIPCRVTKANSTTYECGYVPNQ</sequence>
<dbReference type="Gene3D" id="2.60.40.10">
    <property type="entry name" value="Immunoglobulins"/>
    <property type="match status" value="1"/>
</dbReference>
<feature type="non-terminal residue" evidence="4">
    <location>
        <position position="1"/>
    </location>
</feature>